<dbReference type="RefSeq" id="WP_341876530.1">
    <property type="nucleotide sequence ID" value="NZ_CP121687.1"/>
</dbReference>
<organism evidence="1 2">
    <name type="scientific">Defluviitalea saccharophila</name>
    <dbReference type="NCBI Taxonomy" id="879970"/>
    <lineage>
        <taxon>Bacteria</taxon>
        <taxon>Bacillati</taxon>
        <taxon>Bacillota</taxon>
        <taxon>Clostridia</taxon>
        <taxon>Lachnospirales</taxon>
        <taxon>Defluviitaleaceae</taxon>
        <taxon>Defluviitalea</taxon>
    </lineage>
</organism>
<keyword evidence="2" id="KW-1185">Reference proteome</keyword>
<evidence type="ECO:0000313" key="1">
    <source>
        <dbReference type="EMBL" id="WZL69539.1"/>
    </source>
</evidence>
<dbReference type="Proteomes" id="UP001486565">
    <property type="component" value="Chromosome"/>
</dbReference>
<gene>
    <name evidence="1" type="ORF">QBE51_12235</name>
</gene>
<sequence length="190" mass="23112">MVYDSWEWKRELREKKKEILRYNTKENFDHHFDSTYFKVERALLYSATIIRILIESQKLSDDIDQYKINVSKNEPIKHIDRLHRWLDEDEYNWDNTAHEKVYGKNVCNWLIHSYVFRFQFDDNCVVSGFFVSSDYDRNKALYTISLADWINFVDSVITDDVVELVATFDDKRSDYIYRIKKRGKRRVLKP</sequence>
<proteinExistence type="predicted"/>
<evidence type="ECO:0000313" key="2">
    <source>
        <dbReference type="Proteomes" id="UP001486565"/>
    </source>
</evidence>
<dbReference type="EMBL" id="CP121687">
    <property type="protein sequence ID" value="WZL69539.1"/>
    <property type="molecule type" value="Genomic_DNA"/>
</dbReference>
<reference evidence="1 2" key="1">
    <citation type="submission" date="2023-03" db="EMBL/GenBank/DDBJ databases">
        <title>Novel Species.</title>
        <authorList>
            <person name="Ma S."/>
        </authorList>
    </citation>
    <scope>NUCLEOTIDE SEQUENCE [LARGE SCALE GENOMIC DNA]</scope>
    <source>
        <strain evidence="1 2">LIND6LT2</strain>
    </source>
</reference>
<name>A0ABZ2Y2N6_9FIRM</name>
<protein>
    <submittedName>
        <fullName evidence="1">Uncharacterized protein</fullName>
    </submittedName>
</protein>
<accession>A0ABZ2Y2N6</accession>